<protein>
    <submittedName>
        <fullName evidence="2">Uncharacterized protein</fullName>
    </submittedName>
</protein>
<reference evidence="2" key="1">
    <citation type="journal article" date="2022" name="Int. J. Mol. Sci.">
        <title>Draft Genome of Tanacetum Coccineum: Genomic Comparison of Closely Related Tanacetum-Family Plants.</title>
        <authorList>
            <person name="Yamashiro T."/>
            <person name="Shiraishi A."/>
            <person name="Nakayama K."/>
            <person name="Satake H."/>
        </authorList>
    </citation>
    <scope>NUCLEOTIDE SEQUENCE</scope>
</reference>
<keyword evidence="3" id="KW-1185">Reference proteome</keyword>
<proteinExistence type="predicted"/>
<reference evidence="2" key="2">
    <citation type="submission" date="2022-01" db="EMBL/GenBank/DDBJ databases">
        <authorList>
            <person name="Yamashiro T."/>
            <person name="Shiraishi A."/>
            <person name="Satake H."/>
            <person name="Nakayama K."/>
        </authorList>
    </citation>
    <scope>NUCLEOTIDE SEQUENCE</scope>
</reference>
<dbReference type="EMBL" id="BQNB010009041">
    <property type="protein sequence ID" value="GJS57885.1"/>
    <property type="molecule type" value="Genomic_DNA"/>
</dbReference>
<gene>
    <name evidence="2" type="ORF">Tco_0652669</name>
</gene>
<organism evidence="2 3">
    <name type="scientific">Tanacetum coccineum</name>
    <dbReference type="NCBI Taxonomy" id="301880"/>
    <lineage>
        <taxon>Eukaryota</taxon>
        <taxon>Viridiplantae</taxon>
        <taxon>Streptophyta</taxon>
        <taxon>Embryophyta</taxon>
        <taxon>Tracheophyta</taxon>
        <taxon>Spermatophyta</taxon>
        <taxon>Magnoliopsida</taxon>
        <taxon>eudicotyledons</taxon>
        <taxon>Gunneridae</taxon>
        <taxon>Pentapetalae</taxon>
        <taxon>asterids</taxon>
        <taxon>campanulids</taxon>
        <taxon>Asterales</taxon>
        <taxon>Asteraceae</taxon>
        <taxon>Asteroideae</taxon>
        <taxon>Anthemideae</taxon>
        <taxon>Anthemidinae</taxon>
        <taxon>Tanacetum</taxon>
    </lineage>
</organism>
<evidence type="ECO:0000313" key="3">
    <source>
        <dbReference type="Proteomes" id="UP001151760"/>
    </source>
</evidence>
<evidence type="ECO:0000256" key="1">
    <source>
        <dbReference type="SAM" id="MobiDB-lite"/>
    </source>
</evidence>
<dbReference type="Proteomes" id="UP001151760">
    <property type="component" value="Unassembled WGS sequence"/>
</dbReference>
<comment type="caution">
    <text evidence="2">The sequence shown here is derived from an EMBL/GenBank/DDBJ whole genome shotgun (WGS) entry which is preliminary data.</text>
</comment>
<name>A0ABQ4WYF8_9ASTR</name>
<accession>A0ABQ4WYF8</accession>
<evidence type="ECO:0000313" key="2">
    <source>
        <dbReference type="EMBL" id="GJS57885.1"/>
    </source>
</evidence>
<feature type="region of interest" description="Disordered" evidence="1">
    <location>
        <begin position="70"/>
        <end position="121"/>
    </location>
</feature>
<feature type="compositionally biased region" description="Polar residues" evidence="1">
    <location>
        <begin position="70"/>
        <end position="87"/>
    </location>
</feature>
<sequence length="226" mass="25526">MQLSLCIQERTADKKFSLSSEEQALHDELVNLMHQESLAKLHHDAQRTAFEEEKKRIALAKEKACANSTFTLSTAKTPPQSTGNTPTDSEDDVPKDGVFSTNSFDAEHTDTEENGVPDYNNMDHTIDVSSTPTHRIHKIHPQSQIIGKSTAGVQTRRKLKESTSNQHQALLSFIYKQNRTNHKDQQTCLFACFLSQEEPKKVSQALADESWVKAMQEELLQFQATR</sequence>